<feature type="transmembrane region" description="Helical" evidence="1">
    <location>
        <begin position="342"/>
        <end position="365"/>
    </location>
</feature>
<name>A0A3L7J0L6_9MICO</name>
<keyword evidence="1" id="KW-1133">Transmembrane helix</keyword>
<dbReference type="OrthoDB" id="5054050at2"/>
<keyword evidence="3" id="KW-1185">Reference proteome</keyword>
<protein>
    <recommendedName>
        <fullName evidence="4">DUF3137 domain-containing protein</fullName>
    </recommendedName>
</protein>
<sequence>METMEEAGTSLRTDALTSRLRRRDVRAFYRAFAQQYPSVRDPAGTARRIIVSVGWVVAPVGLLAMSVGISSEIEEAAPDMVKELVAMAAICGLFVYAGVLLCWTSFRMWKQRGNPERHYRLATFAHENGMSYVPGPIPGAHLTPWQERGELALTRVMRPISDPPIEFANYLLDSGTSKSRNSNFGGICSIKLPLSLPHIVLRAKDGRPDLASAAPAGSQALSLEGNFDNYFTLYCPRGYEQDALYLFTPDVMATLIDRVNGFDVEIIDDWLFLESSRDVVTTNPETWHNVVTATTALTQKVERWVRWRDTRVPATSAEFSRAAATLSASMPRVAQSGRRLRMGLGGGAILAAVLGAAYVIAVLVANSLG</sequence>
<keyword evidence="1" id="KW-0812">Transmembrane</keyword>
<evidence type="ECO:0000256" key="1">
    <source>
        <dbReference type="SAM" id="Phobius"/>
    </source>
</evidence>
<dbReference type="RefSeq" id="WP_147440928.1">
    <property type="nucleotide sequence ID" value="NZ_BMEK01000002.1"/>
</dbReference>
<evidence type="ECO:0000313" key="2">
    <source>
        <dbReference type="EMBL" id="RLQ83960.1"/>
    </source>
</evidence>
<feature type="transmembrane region" description="Helical" evidence="1">
    <location>
        <begin position="49"/>
        <end position="69"/>
    </location>
</feature>
<organism evidence="2 3">
    <name type="scientific">Mycetocola zhadangensis</name>
    <dbReference type="NCBI Taxonomy" id="1164595"/>
    <lineage>
        <taxon>Bacteria</taxon>
        <taxon>Bacillati</taxon>
        <taxon>Actinomycetota</taxon>
        <taxon>Actinomycetes</taxon>
        <taxon>Micrococcales</taxon>
        <taxon>Microbacteriaceae</taxon>
        <taxon>Mycetocola</taxon>
    </lineage>
</organism>
<evidence type="ECO:0000313" key="3">
    <source>
        <dbReference type="Proteomes" id="UP000282460"/>
    </source>
</evidence>
<comment type="caution">
    <text evidence="2">The sequence shown here is derived from an EMBL/GenBank/DDBJ whole genome shotgun (WGS) entry which is preliminary data.</text>
</comment>
<dbReference type="Proteomes" id="UP000282460">
    <property type="component" value="Unassembled WGS sequence"/>
</dbReference>
<proteinExistence type="predicted"/>
<feature type="transmembrane region" description="Helical" evidence="1">
    <location>
        <begin position="84"/>
        <end position="103"/>
    </location>
</feature>
<reference evidence="2 3" key="1">
    <citation type="submission" date="2018-10" db="EMBL/GenBank/DDBJ databases">
        <authorList>
            <person name="Li J."/>
        </authorList>
    </citation>
    <scope>NUCLEOTIDE SEQUENCE [LARGE SCALE GENOMIC DNA]</scope>
    <source>
        <strain evidence="2 3">ZD1-4</strain>
    </source>
</reference>
<evidence type="ECO:0008006" key="4">
    <source>
        <dbReference type="Google" id="ProtNLM"/>
    </source>
</evidence>
<dbReference type="AlphaFoldDB" id="A0A3L7J0L6"/>
<keyword evidence="1" id="KW-0472">Membrane</keyword>
<gene>
    <name evidence="2" type="ORF">D9V28_06830</name>
</gene>
<dbReference type="EMBL" id="RCWJ01000002">
    <property type="protein sequence ID" value="RLQ83960.1"/>
    <property type="molecule type" value="Genomic_DNA"/>
</dbReference>
<accession>A0A3L7J0L6</accession>